<dbReference type="Gene3D" id="1.10.10.10">
    <property type="entry name" value="Winged helix-like DNA-binding domain superfamily/Winged helix DNA-binding domain"/>
    <property type="match status" value="1"/>
</dbReference>
<accession>A0A0G0T623</accession>
<dbReference type="AlphaFoldDB" id="A0A0G0T623"/>
<gene>
    <name evidence="1" type="ORF">UU14_C0056G0003</name>
</gene>
<reference evidence="1 2" key="1">
    <citation type="journal article" date="2015" name="Nature">
        <title>rRNA introns, odd ribosomes, and small enigmatic genomes across a large radiation of phyla.</title>
        <authorList>
            <person name="Brown C.T."/>
            <person name="Hug L.A."/>
            <person name="Thomas B.C."/>
            <person name="Sharon I."/>
            <person name="Castelle C.J."/>
            <person name="Singh A."/>
            <person name="Wilkins M.J."/>
            <person name="Williams K.H."/>
            <person name="Banfield J.F."/>
        </authorList>
    </citation>
    <scope>NUCLEOTIDE SEQUENCE [LARGE SCALE GENOMIC DNA]</scope>
</reference>
<dbReference type="InterPro" id="IPR011991">
    <property type="entry name" value="ArsR-like_HTH"/>
</dbReference>
<evidence type="ECO:0000313" key="2">
    <source>
        <dbReference type="Proteomes" id="UP000034664"/>
    </source>
</evidence>
<sequence length="324" mass="36856">MPTSEKIIDYIVKNGQASGKQLSDYLNEITPRAIRKQLKKMLDKGILKKIGKPPKVYYSLRTEEENLVFKPVDKATVQIINERYLFISPSGESKVGWEGFLTWCKKTKQDPEKTAKEYIATLKKFDKFRKNGFIDGMPKIKNTFKEVFLDGLFYLDFYSIERFGKTKLGQMLLYAKQSQNKQLMRKLIGSIRLKVVSLVDKYNIEGVLFIPPTVKREVQFMKELEKELHLSVRVISVSKLRTDIVIPQKTLSKLEDRVENAGNTIVVDEEEKYGNILLIDDAVGSGATLNETARKIKSKGLISGKIIGLAITGSFKGFDVISEV</sequence>
<dbReference type="CDD" id="cd06223">
    <property type="entry name" value="PRTases_typeI"/>
    <property type="match status" value="1"/>
</dbReference>
<organism evidence="1 2">
    <name type="scientific">Candidatus Roizmanbacteria bacterium GW2011_GWB1_40_7</name>
    <dbReference type="NCBI Taxonomy" id="1618482"/>
    <lineage>
        <taxon>Bacteria</taxon>
        <taxon>Candidatus Roizmaniibacteriota</taxon>
    </lineage>
</organism>
<dbReference type="EMBL" id="LBZM01000056">
    <property type="protein sequence ID" value="KKR70141.1"/>
    <property type="molecule type" value="Genomic_DNA"/>
</dbReference>
<proteinExistence type="predicted"/>
<dbReference type="InterPro" id="IPR000836">
    <property type="entry name" value="PRTase_dom"/>
</dbReference>
<dbReference type="InterPro" id="IPR036390">
    <property type="entry name" value="WH_DNA-bd_sf"/>
</dbReference>
<dbReference type="Gene3D" id="3.40.50.2020">
    <property type="match status" value="1"/>
</dbReference>
<evidence type="ECO:0008006" key="3">
    <source>
        <dbReference type="Google" id="ProtNLM"/>
    </source>
</evidence>
<dbReference type="InterPro" id="IPR029057">
    <property type="entry name" value="PRTase-like"/>
</dbReference>
<dbReference type="Proteomes" id="UP000034664">
    <property type="component" value="Unassembled WGS sequence"/>
</dbReference>
<name>A0A0G0T623_9BACT</name>
<dbReference type="SUPFAM" id="SSF46785">
    <property type="entry name" value="Winged helix' DNA-binding domain"/>
    <property type="match status" value="1"/>
</dbReference>
<dbReference type="InterPro" id="IPR036388">
    <property type="entry name" value="WH-like_DNA-bd_sf"/>
</dbReference>
<evidence type="ECO:0000313" key="1">
    <source>
        <dbReference type="EMBL" id="KKR70141.1"/>
    </source>
</evidence>
<dbReference type="CDD" id="cd00090">
    <property type="entry name" value="HTH_ARSR"/>
    <property type="match status" value="1"/>
</dbReference>
<dbReference type="SUPFAM" id="SSF53271">
    <property type="entry name" value="PRTase-like"/>
    <property type="match status" value="1"/>
</dbReference>
<protein>
    <recommendedName>
        <fullName evidence="3">Helix-turn-helix type 11 domain-containing protein</fullName>
    </recommendedName>
</protein>
<comment type="caution">
    <text evidence="1">The sequence shown here is derived from an EMBL/GenBank/DDBJ whole genome shotgun (WGS) entry which is preliminary data.</text>
</comment>